<evidence type="ECO:0000313" key="2">
    <source>
        <dbReference type="EnsemblPlants" id="QL08p037183:mrna"/>
    </source>
</evidence>
<evidence type="ECO:0000313" key="3">
    <source>
        <dbReference type="Proteomes" id="UP000594261"/>
    </source>
</evidence>
<protein>
    <submittedName>
        <fullName evidence="2">Uncharacterized protein</fullName>
    </submittedName>
</protein>
<accession>A0A7N2MB61</accession>
<name>A0A7N2MB61_QUELO</name>
<dbReference type="EMBL" id="LRBV02000008">
    <property type="status" value="NOT_ANNOTATED_CDS"/>
    <property type="molecule type" value="Genomic_DNA"/>
</dbReference>
<feature type="compositionally biased region" description="Polar residues" evidence="1">
    <location>
        <begin position="9"/>
        <end position="20"/>
    </location>
</feature>
<keyword evidence="3" id="KW-1185">Reference proteome</keyword>
<dbReference type="PANTHER" id="PTHR36374:SF1">
    <property type="entry name" value="OS01G0969000 PROTEIN"/>
    <property type="match status" value="1"/>
</dbReference>
<dbReference type="EnsemblPlants" id="QL08p037183:mrna">
    <property type="protein sequence ID" value="QL08p037183:mrna"/>
    <property type="gene ID" value="QL08p037183"/>
</dbReference>
<sequence length="226" mass="24883">MAVSGLLTPRTTSESRSGSHSKWAYQYQHPRKNPQLPSVLSLKLPKALKDNGLPSCRPHMHVGQSRTCQWPSKEDPKGPQNLFLLFPKSKLEIPFLKHGGPKVEVVVKKEVKGEIVVGGDEGKEDSTRKLDVVKFAERKPLIPPPLAIEAEETSAKTSNPFILWQGVEVYLYCPLSLQKFEVADAVISSSDSPSISSYCPLSLQKREVAEAVISSSDSPSLLSHGW</sequence>
<reference evidence="2" key="2">
    <citation type="submission" date="2021-01" db="UniProtKB">
        <authorList>
            <consortium name="EnsemblPlants"/>
        </authorList>
    </citation>
    <scope>IDENTIFICATION</scope>
</reference>
<evidence type="ECO:0000256" key="1">
    <source>
        <dbReference type="SAM" id="MobiDB-lite"/>
    </source>
</evidence>
<dbReference type="InParanoid" id="A0A7N2MB61"/>
<reference evidence="2 3" key="1">
    <citation type="journal article" date="2016" name="G3 (Bethesda)">
        <title>First Draft Assembly and Annotation of the Genome of a California Endemic Oak Quercus lobata Nee (Fagaceae).</title>
        <authorList>
            <person name="Sork V.L."/>
            <person name="Fitz-Gibbon S.T."/>
            <person name="Puiu D."/>
            <person name="Crepeau M."/>
            <person name="Gugger P.F."/>
            <person name="Sherman R."/>
            <person name="Stevens K."/>
            <person name="Langley C.H."/>
            <person name="Pellegrini M."/>
            <person name="Salzberg S.L."/>
        </authorList>
    </citation>
    <scope>NUCLEOTIDE SEQUENCE [LARGE SCALE GENOMIC DNA]</scope>
    <source>
        <strain evidence="2 3">cv. SW786</strain>
    </source>
</reference>
<feature type="region of interest" description="Disordered" evidence="1">
    <location>
        <begin position="1"/>
        <end position="36"/>
    </location>
</feature>
<dbReference type="Gramene" id="QL08p037183:mrna">
    <property type="protein sequence ID" value="QL08p037183:mrna"/>
    <property type="gene ID" value="QL08p037183"/>
</dbReference>
<organism evidence="2 3">
    <name type="scientific">Quercus lobata</name>
    <name type="common">Valley oak</name>
    <dbReference type="NCBI Taxonomy" id="97700"/>
    <lineage>
        <taxon>Eukaryota</taxon>
        <taxon>Viridiplantae</taxon>
        <taxon>Streptophyta</taxon>
        <taxon>Embryophyta</taxon>
        <taxon>Tracheophyta</taxon>
        <taxon>Spermatophyta</taxon>
        <taxon>Magnoliopsida</taxon>
        <taxon>eudicotyledons</taxon>
        <taxon>Gunneridae</taxon>
        <taxon>Pentapetalae</taxon>
        <taxon>rosids</taxon>
        <taxon>fabids</taxon>
        <taxon>Fagales</taxon>
        <taxon>Fagaceae</taxon>
        <taxon>Quercus</taxon>
    </lineage>
</organism>
<dbReference type="GO" id="GO:0009507">
    <property type="term" value="C:chloroplast"/>
    <property type="evidence" value="ECO:0007669"/>
    <property type="project" value="TreeGrafter"/>
</dbReference>
<proteinExistence type="predicted"/>
<dbReference type="AlphaFoldDB" id="A0A7N2MB61"/>
<dbReference type="PANTHER" id="PTHR36374">
    <property type="entry name" value="OS01G0969000 PROTEIN"/>
    <property type="match status" value="1"/>
</dbReference>
<dbReference type="Proteomes" id="UP000594261">
    <property type="component" value="Chromosome 8"/>
</dbReference>